<evidence type="ECO:0000313" key="1">
    <source>
        <dbReference type="EMBL" id="ALC15505.1"/>
    </source>
</evidence>
<protein>
    <submittedName>
        <fullName evidence="1">Uncharacterized protein</fullName>
    </submittedName>
</protein>
<dbReference type="EMBL" id="CP010802">
    <property type="protein sequence ID" value="ALC15505.1"/>
    <property type="molecule type" value="Genomic_DNA"/>
</dbReference>
<dbReference type="OrthoDB" id="5516437at2"/>
<dbReference type="KEGG" id="des:DSOUD_0717"/>
<proteinExistence type="predicted"/>
<evidence type="ECO:0000313" key="2">
    <source>
        <dbReference type="Proteomes" id="UP000057158"/>
    </source>
</evidence>
<dbReference type="RefSeq" id="WP_053549705.1">
    <property type="nucleotide sequence ID" value="NZ_CP010802.1"/>
</dbReference>
<accession>A0A0M4D7L3</accession>
<dbReference type="STRING" id="1603606.DSOUD_0717"/>
<sequence length="98" mass="11096">MKRRDFFRDAFGETLRSAVKGFDGLRETFGDLNNSIQDAMNGTSMATGGFFDSYELSYSLTLAYPREMFEQMARDQGIVYEGVETIEIAKELSKRGVI</sequence>
<keyword evidence="2" id="KW-1185">Reference proteome</keyword>
<gene>
    <name evidence="1" type="ORF">DSOUD_0717</name>
</gene>
<name>A0A0M4D7L3_9BACT</name>
<organism evidence="1 2">
    <name type="scientific">Desulfuromonas soudanensis</name>
    <dbReference type="NCBI Taxonomy" id="1603606"/>
    <lineage>
        <taxon>Bacteria</taxon>
        <taxon>Pseudomonadati</taxon>
        <taxon>Thermodesulfobacteriota</taxon>
        <taxon>Desulfuromonadia</taxon>
        <taxon>Desulfuromonadales</taxon>
        <taxon>Desulfuromonadaceae</taxon>
        <taxon>Desulfuromonas</taxon>
    </lineage>
</organism>
<reference evidence="1 2" key="1">
    <citation type="submission" date="2015-07" db="EMBL/GenBank/DDBJ databases">
        <title>Isolation and Genomic Characterization of a Novel Halophilic Metal-Reducing Deltaproteobacterium from the Deep Subsurface.</title>
        <authorList>
            <person name="Badalamenti J.P."/>
            <person name="Summers Z.M."/>
            <person name="Gralnick J.A."/>
            <person name="Bond D.R."/>
        </authorList>
    </citation>
    <scope>NUCLEOTIDE SEQUENCE [LARGE SCALE GENOMIC DNA]</scope>
    <source>
        <strain evidence="1 2">WTL</strain>
    </source>
</reference>
<dbReference type="Proteomes" id="UP000057158">
    <property type="component" value="Chromosome"/>
</dbReference>
<dbReference type="AlphaFoldDB" id="A0A0M4D7L3"/>
<dbReference type="PATRIC" id="fig|1603606.3.peg.784"/>